<protein>
    <submittedName>
        <fullName evidence="6 7">Methyltransferase-like protein 13</fullName>
    </submittedName>
</protein>
<reference evidence="8" key="4">
    <citation type="submission" date="2022-06" db="UniProtKB">
        <authorList>
            <consortium name="EnsemblMetazoa"/>
        </authorList>
    </citation>
    <scope>IDENTIFICATION</scope>
</reference>
<dbReference type="PANTHER" id="PTHR12176">
    <property type="entry name" value="SAM-DEPENDENT METHYLTRANSFERASE SUPERFAMILY PROTEIN"/>
    <property type="match status" value="1"/>
</dbReference>
<evidence type="ECO:0000313" key="6">
    <source>
        <dbReference type="EMBL" id="KAF7493529.1"/>
    </source>
</evidence>
<keyword evidence="9" id="KW-1185">Reference proteome</keyword>
<dbReference type="OMA" id="FEWYGAF"/>
<evidence type="ECO:0000313" key="7">
    <source>
        <dbReference type="EMBL" id="KPM08079.1"/>
    </source>
</evidence>
<reference evidence="7 10" key="1">
    <citation type="journal article" date="2015" name="Parasit. Vectors">
        <title>Draft genome of the scabies mite.</title>
        <authorList>
            <person name="Rider S.D.Jr."/>
            <person name="Morgan M.S."/>
            <person name="Arlian L.G."/>
        </authorList>
    </citation>
    <scope>NUCLEOTIDE SEQUENCE [LARGE SCALE GENOMIC DNA]</scope>
    <source>
        <strain evidence="7">Arlian Lab</strain>
    </source>
</reference>
<dbReference type="OrthoDB" id="411785at2759"/>
<reference evidence="9" key="2">
    <citation type="journal article" date="2020" name="PLoS Negl. Trop. Dis.">
        <title>High-quality nuclear genome for Sarcoptes scabiei-A critical resource for a neglected parasite.</title>
        <authorList>
            <person name="Korhonen P.K."/>
            <person name="Gasser R.B."/>
            <person name="Ma G."/>
            <person name="Wang T."/>
            <person name="Stroehlein A.J."/>
            <person name="Young N.D."/>
            <person name="Ang C.S."/>
            <person name="Fernando D.D."/>
            <person name="Lu H.C."/>
            <person name="Taylor S."/>
            <person name="Reynolds S.L."/>
            <person name="Mofiz E."/>
            <person name="Najaraj S.H."/>
            <person name="Gowda H."/>
            <person name="Madugundu A."/>
            <person name="Renuse S."/>
            <person name="Holt D."/>
            <person name="Pandey A."/>
            <person name="Papenfuss A.T."/>
            <person name="Fischer K."/>
        </authorList>
    </citation>
    <scope>NUCLEOTIDE SEQUENCE [LARGE SCALE GENOMIC DNA]</scope>
</reference>
<sequence>MSILPKSSKEFATKKYWDQFFRKHRDPFEWYGDYEDLKPILSKYLKKTDSFLVIGCGNSTLSVDLYDDGYCDNTSIDISEFVIEKMNKKYKTSFDNQQKQSNIRERLHFECMDMFEMKTIEDESFHCIIDKGTFDAVASDQLDSEKLFDELSRVLKYSGRYICISLLQENVLRILFKWFHLRSNWICRVHRCLIRKNSSETDHLEDHVEFPVFVIVFIKMRMQLSSNSIEFNLDWDPIQLKFEKFSSIEDFAIKIKAIQDLEFLKYFIRSNKIEPNENLFLELYNQSNPNDWRYLFHFVCKNYSNQSKQSRKFFVFIVPQGREHEWLFSSVKGRQQLLQQCQGDKMIVVSLNRKHHYENMEAIKNELADKVLDFFPNKYRNGTSNRITFISIGDDIGQRTLIWEGRSEINGMMFVEDIVIEKEKYRRLVFAQNRNLIQSEAKLIEDKKSARSKTRIDHQFLSCNYHQLIAISLSITQKPISNRYRLLMIGLGGGNFINFLTSSLKINGSLELVVVEIDPMIEEVARKYFDFGKNPPENIEIKIILQDGLDYLSRSIGTQKFDFIIFDVDSKNNELGLSCPPEPFVKFDCLKRVQSNLTENGLFILNLVCRDGDIKKKIHEKIRSIFKNNFFYDIEDDLNEIVIATDSDQIDWLKRGNSDVKFDLMSKSCFYIDRLESTCRKFCKGIRCFN</sequence>
<dbReference type="InterPro" id="IPR029063">
    <property type="entry name" value="SAM-dependent_MTases_sf"/>
</dbReference>
<keyword evidence="3 6" id="KW-0808">Transferase</keyword>
<dbReference type="SUPFAM" id="SSF53335">
    <property type="entry name" value="S-adenosyl-L-methionine-dependent methyltransferases"/>
    <property type="match status" value="2"/>
</dbReference>
<evidence type="ECO:0000256" key="1">
    <source>
        <dbReference type="ARBA" id="ARBA00008361"/>
    </source>
</evidence>
<dbReference type="Proteomes" id="UP000616769">
    <property type="component" value="Unassembled WGS sequence"/>
</dbReference>
<dbReference type="GO" id="GO:0032259">
    <property type="term" value="P:methylation"/>
    <property type="evidence" value="ECO:0007669"/>
    <property type="project" value="UniProtKB-KW"/>
</dbReference>
<dbReference type="InterPro" id="IPR051419">
    <property type="entry name" value="Lys/N-term_MeTrsfase_sf"/>
</dbReference>
<dbReference type="PANTHER" id="PTHR12176:SF78">
    <property type="entry name" value="EEF1A LYSINE AND N-TERMINAL METHYLTRANSFERASE"/>
    <property type="match status" value="1"/>
</dbReference>
<dbReference type="VEuPathDB" id="VectorBase:SSCA010329"/>
<gene>
    <name evidence="7" type="ORF">QR98_0065930</name>
    <name evidence="6" type="ORF">SSS_7891</name>
</gene>
<reference evidence="6" key="3">
    <citation type="submission" date="2020-01" db="EMBL/GenBank/DDBJ databases">
        <authorList>
            <person name="Korhonen P.K.K."/>
            <person name="Guangxu M.G."/>
            <person name="Wang T.W."/>
            <person name="Stroehlein A.J.S."/>
            <person name="Young N.D."/>
            <person name="Ang C.-S.A."/>
            <person name="Fernando D.W.F."/>
            <person name="Lu H.L."/>
            <person name="Taylor S.T."/>
            <person name="Ehtesham M.E.M."/>
            <person name="Najaraj S.H.N."/>
            <person name="Harsha G.H.G."/>
            <person name="Madugundu A.M."/>
            <person name="Renuse S.R."/>
            <person name="Holt D.H."/>
            <person name="Pandey A.P."/>
            <person name="Papenfuss A.P."/>
            <person name="Gasser R.B.G."/>
            <person name="Fischer K.F."/>
        </authorList>
    </citation>
    <scope>NUCLEOTIDE SEQUENCE</scope>
    <source>
        <strain evidence="6">SSS_KF_BRIS2020</strain>
    </source>
</reference>
<dbReference type="Pfam" id="PF13847">
    <property type="entry name" value="Methyltransf_31"/>
    <property type="match status" value="1"/>
</dbReference>
<evidence type="ECO:0000313" key="10">
    <source>
        <dbReference type="Proteomes" id="UP000616769"/>
    </source>
</evidence>
<keyword evidence="2 7" id="KW-0489">Methyltransferase</keyword>
<name>A0A132AB28_SARSC</name>
<evidence type="ECO:0000313" key="8">
    <source>
        <dbReference type="EnsemblMetazoa" id="KAF7493529.1"/>
    </source>
</evidence>
<dbReference type="InterPro" id="IPR025714">
    <property type="entry name" value="Methyltranfer_dom"/>
</dbReference>
<dbReference type="CDD" id="cd02440">
    <property type="entry name" value="AdoMet_MTases"/>
    <property type="match status" value="1"/>
</dbReference>
<proteinExistence type="inferred from homology"/>
<dbReference type="EMBL" id="WVUK01000055">
    <property type="protein sequence ID" value="KAF7493529.1"/>
    <property type="molecule type" value="Genomic_DNA"/>
</dbReference>
<evidence type="ECO:0000313" key="9">
    <source>
        <dbReference type="Proteomes" id="UP000070412"/>
    </source>
</evidence>
<dbReference type="AlphaFoldDB" id="A0A132AB28"/>
<organism evidence="7 10">
    <name type="scientific">Sarcoptes scabiei</name>
    <name type="common">Itch mite</name>
    <name type="synonym">Acarus scabiei</name>
    <dbReference type="NCBI Taxonomy" id="52283"/>
    <lineage>
        <taxon>Eukaryota</taxon>
        <taxon>Metazoa</taxon>
        <taxon>Ecdysozoa</taxon>
        <taxon>Arthropoda</taxon>
        <taxon>Chelicerata</taxon>
        <taxon>Arachnida</taxon>
        <taxon>Acari</taxon>
        <taxon>Acariformes</taxon>
        <taxon>Sarcoptiformes</taxon>
        <taxon>Astigmata</taxon>
        <taxon>Psoroptidia</taxon>
        <taxon>Sarcoptoidea</taxon>
        <taxon>Sarcoptidae</taxon>
        <taxon>Sarcoptinae</taxon>
        <taxon>Sarcoptes</taxon>
    </lineage>
</organism>
<dbReference type="EnsemblMetazoa" id="SSS_7891s_mrna">
    <property type="protein sequence ID" value="KAF7493529.1"/>
    <property type="gene ID" value="SSS_7891"/>
</dbReference>
<evidence type="ECO:0000259" key="5">
    <source>
        <dbReference type="Pfam" id="PF13847"/>
    </source>
</evidence>
<evidence type="ECO:0000256" key="3">
    <source>
        <dbReference type="ARBA" id="ARBA00022679"/>
    </source>
</evidence>
<dbReference type="Gene3D" id="3.40.50.150">
    <property type="entry name" value="Vaccinia Virus protein VP39"/>
    <property type="match status" value="2"/>
</dbReference>
<accession>A0A132AB28</accession>
<dbReference type="Proteomes" id="UP000070412">
    <property type="component" value="Unassembled WGS sequence"/>
</dbReference>
<dbReference type="EMBL" id="JXLN01012176">
    <property type="protein sequence ID" value="KPM08079.1"/>
    <property type="molecule type" value="Genomic_DNA"/>
</dbReference>
<dbReference type="Pfam" id="PF01564">
    <property type="entry name" value="Spermine_synth"/>
    <property type="match status" value="1"/>
</dbReference>
<evidence type="ECO:0000256" key="2">
    <source>
        <dbReference type="ARBA" id="ARBA00022603"/>
    </source>
</evidence>
<evidence type="ECO:0000256" key="4">
    <source>
        <dbReference type="ARBA" id="ARBA00023268"/>
    </source>
</evidence>
<feature type="domain" description="Methyltransferase" evidence="5">
    <location>
        <begin position="47"/>
        <end position="166"/>
    </location>
</feature>
<comment type="similarity">
    <text evidence="1">Belongs to the methyltransferase superfamily.</text>
</comment>
<keyword evidence="4" id="KW-0511">Multifunctional enzyme</keyword>
<dbReference type="GO" id="GO:0008168">
    <property type="term" value="F:methyltransferase activity"/>
    <property type="evidence" value="ECO:0007669"/>
    <property type="project" value="UniProtKB-KW"/>
</dbReference>